<protein>
    <submittedName>
        <fullName evidence="7">HI0933 family protein</fullName>
    </submittedName>
</protein>
<evidence type="ECO:0000313" key="7">
    <source>
        <dbReference type="EMBL" id="ACF43547.1"/>
    </source>
</evidence>
<dbReference type="HOGENOM" id="CLU_025174_3_1_10"/>
<keyword evidence="2" id="KW-0285">Flavoprotein</keyword>
<dbReference type="EMBL" id="CP001110">
    <property type="protein sequence ID" value="ACF43547.1"/>
    <property type="molecule type" value="Genomic_DNA"/>
</dbReference>
<evidence type="ECO:0000259" key="6">
    <source>
        <dbReference type="Pfam" id="PF22780"/>
    </source>
</evidence>
<name>B4SH80_PELPB</name>
<keyword evidence="4" id="KW-0812">Transmembrane</keyword>
<dbReference type="SUPFAM" id="SSF160996">
    <property type="entry name" value="HI0933 insert domain-like"/>
    <property type="match status" value="1"/>
</dbReference>
<evidence type="ECO:0000313" key="8">
    <source>
        <dbReference type="Proteomes" id="UP000002724"/>
    </source>
</evidence>
<dbReference type="STRING" id="324925.Ppha_1282"/>
<dbReference type="Gene3D" id="3.50.50.60">
    <property type="entry name" value="FAD/NAD(P)-binding domain"/>
    <property type="match status" value="1"/>
</dbReference>
<dbReference type="Proteomes" id="UP000002724">
    <property type="component" value="Chromosome"/>
</dbReference>
<dbReference type="PANTHER" id="PTHR42887">
    <property type="entry name" value="OS12G0638800 PROTEIN"/>
    <property type="match status" value="1"/>
</dbReference>
<dbReference type="OrthoDB" id="9773233at2"/>
<gene>
    <name evidence="7" type="ordered locus">Ppha_1282</name>
</gene>
<dbReference type="PRINTS" id="PR00368">
    <property type="entry name" value="FADPNR"/>
</dbReference>
<dbReference type="InterPro" id="IPR004792">
    <property type="entry name" value="BaiN-like"/>
</dbReference>
<evidence type="ECO:0000256" key="3">
    <source>
        <dbReference type="ARBA" id="ARBA00022827"/>
    </source>
</evidence>
<evidence type="ECO:0000256" key="1">
    <source>
        <dbReference type="ARBA" id="ARBA00001974"/>
    </source>
</evidence>
<reference evidence="7 8" key="1">
    <citation type="submission" date="2008-06" db="EMBL/GenBank/DDBJ databases">
        <title>Complete sequence of Pelodictyon phaeoclathratiforme BU-1.</title>
        <authorList>
            <consortium name="US DOE Joint Genome Institute"/>
            <person name="Lucas S."/>
            <person name="Copeland A."/>
            <person name="Lapidus A."/>
            <person name="Glavina del Rio T."/>
            <person name="Dalin E."/>
            <person name="Tice H."/>
            <person name="Bruce D."/>
            <person name="Goodwin L."/>
            <person name="Pitluck S."/>
            <person name="Schmutz J."/>
            <person name="Larimer F."/>
            <person name="Land M."/>
            <person name="Hauser L."/>
            <person name="Kyrpides N."/>
            <person name="Mikhailova N."/>
            <person name="Liu Z."/>
            <person name="Li T."/>
            <person name="Zhao F."/>
            <person name="Overmann J."/>
            <person name="Bryant D.A."/>
            <person name="Richardson P."/>
        </authorList>
    </citation>
    <scope>NUCLEOTIDE SEQUENCE [LARGE SCALE GENOMIC DNA]</scope>
    <source>
        <strain evidence="8">DSM 5477 / BU-1</strain>
    </source>
</reference>
<dbReference type="Gene3D" id="2.40.30.10">
    <property type="entry name" value="Translation factors"/>
    <property type="match status" value="1"/>
</dbReference>
<evidence type="ECO:0000256" key="2">
    <source>
        <dbReference type="ARBA" id="ARBA00022630"/>
    </source>
</evidence>
<dbReference type="Pfam" id="PF03486">
    <property type="entry name" value="HI0933_like"/>
    <property type="match status" value="1"/>
</dbReference>
<evidence type="ECO:0000256" key="4">
    <source>
        <dbReference type="SAM" id="Phobius"/>
    </source>
</evidence>
<dbReference type="eggNOG" id="COG2081">
    <property type="taxonomic scope" value="Bacteria"/>
</dbReference>
<dbReference type="KEGG" id="pph:Ppha_1282"/>
<dbReference type="Gene3D" id="1.10.8.260">
    <property type="entry name" value="HI0933 insert domain-like"/>
    <property type="match status" value="1"/>
</dbReference>
<evidence type="ECO:0000259" key="5">
    <source>
        <dbReference type="Pfam" id="PF03486"/>
    </source>
</evidence>
<feature type="transmembrane region" description="Helical" evidence="4">
    <location>
        <begin position="20"/>
        <end position="37"/>
    </location>
</feature>
<accession>B4SH80</accession>
<comment type="cofactor">
    <cofactor evidence="1">
        <name>FAD</name>
        <dbReference type="ChEBI" id="CHEBI:57692"/>
    </cofactor>
</comment>
<dbReference type="PANTHER" id="PTHR42887:SF2">
    <property type="entry name" value="OS12G0638800 PROTEIN"/>
    <property type="match status" value="1"/>
</dbReference>
<dbReference type="NCBIfam" id="TIGR00275">
    <property type="entry name" value="aminoacetone oxidase family FAD-binding enzyme"/>
    <property type="match status" value="1"/>
</dbReference>
<keyword evidence="4" id="KW-0472">Membrane</keyword>
<dbReference type="InterPro" id="IPR036188">
    <property type="entry name" value="FAD/NAD-bd_sf"/>
</dbReference>
<dbReference type="RefSeq" id="WP_012508038.1">
    <property type="nucleotide sequence ID" value="NC_011060.1"/>
</dbReference>
<feature type="domain" description="RsdA/BaiN/AoA(So)-like Rossmann fold-like" evidence="5">
    <location>
        <begin position="21"/>
        <end position="446"/>
    </location>
</feature>
<dbReference type="InterPro" id="IPR057661">
    <property type="entry name" value="RsdA/BaiN/AoA(So)_Rossmann"/>
</dbReference>
<keyword evidence="3" id="KW-0274">FAD</keyword>
<proteinExistence type="predicted"/>
<organism evidence="7 8">
    <name type="scientific">Pelodictyon phaeoclathratiforme (strain DSM 5477 / BU-1)</name>
    <dbReference type="NCBI Taxonomy" id="324925"/>
    <lineage>
        <taxon>Bacteria</taxon>
        <taxon>Pseudomonadati</taxon>
        <taxon>Chlorobiota</taxon>
        <taxon>Chlorobiia</taxon>
        <taxon>Chlorobiales</taxon>
        <taxon>Chlorobiaceae</taxon>
        <taxon>Chlorobium/Pelodictyon group</taxon>
        <taxon>Pelodictyon</taxon>
    </lineage>
</organism>
<feature type="domain" description="RsdA/BaiN/AoA(So)-like insert" evidence="6">
    <location>
        <begin position="216"/>
        <end position="322"/>
    </location>
</feature>
<dbReference type="InterPro" id="IPR055178">
    <property type="entry name" value="RsdA/BaiN/AoA(So)-like_dom"/>
</dbReference>
<dbReference type="Pfam" id="PF22780">
    <property type="entry name" value="HI0933_like_1st"/>
    <property type="match status" value="1"/>
</dbReference>
<sequence>MSRIETTAAAVRSAEISHSMILIIGGGAAGMMAAIAARRSAKASGNSCSITLLERNPRPGTKIRISGGGKCNVTHTGTSAELLEQGFLRRNEARFLRQALYSFSNSDLLALLRSRGVESEERPDGKVFPVSEDASTVARAFEELLKESRVQAHFSCRVRSVERKGELFMVTTADGVFTADRLILATGGVSYPGTGTTGDGLVIARSLGHSIKKPSAALAPLYTLNAPPASLSGLALRSISLVATSGGRSVERRGDLLFTHRGVSGPAALSLSRDIAELIGETGNCALFADLFPEQSSAELEAELLLQARRSGAQMVRKFLQGCPIAPLSGAFGMARQGTIPTALVPFLMRHAGLGNDVTWSGLAKEKRQSLLSTLKRFPLGSVRDVPLDQGEISAGGVSLGEVNPKTMCSRVVPNLFLCGELLDYAGEIGGYNLQAAFSTGWMAGVNAVKPVVTNSL</sequence>
<dbReference type="SUPFAM" id="SSF51905">
    <property type="entry name" value="FAD/NAD(P)-binding domain"/>
    <property type="match status" value="1"/>
</dbReference>
<keyword evidence="4" id="KW-1133">Transmembrane helix</keyword>
<keyword evidence="8" id="KW-1185">Reference proteome</keyword>
<dbReference type="AlphaFoldDB" id="B4SH80"/>
<dbReference type="InterPro" id="IPR023166">
    <property type="entry name" value="BaiN-like_dom_sf"/>
</dbReference>